<dbReference type="GO" id="GO:0046983">
    <property type="term" value="F:protein dimerization activity"/>
    <property type="evidence" value="ECO:0007669"/>
    <property type="project" value="InterPro"/>
</dbReference>
<dbReference type="GO" id="GO:0008168">
    <property type="term" value="F:methyltransferase activity"/>
    <property type="evidence" value="ECO:0007669"/>
    <property type="project" value="UniProtKB-KW"/>
</dbReference>
<evidence type="ECO:0000313" key="14">
    <source>
        <dbReference type="EMBL" id="QHN77696.1"/>
    </source>
</evidence>
<dbReference type="GO" id="GO:0016020">
    <property type="term" value="C:membrane"/>
    <property type="evidence" value="ECO:0007669"/>
    <property type="project" value="UniProtKB-SubCell"/>
</dbReference>
<dbReference type="GO" id="GO:0032259">
    <property type="term" value="P:methylation"/>
    <property type="evidence" value="ECO:0007669"/>
    <property type="project" value="UniProtKB-KW"/>
</dbReference>
<dbReference type="PROSITE" id="PS51683">
    <property type="entry name" value="SAM_OMT_II"/>
    <property type="match status" value="1"/>
</dbReference>
<evidence type="ECO:0000256" key="1">
    <source>
        <dbReference type="ARBA" id="ARBA00004141"/>
    </source>
</evidence>
<dbReference type="FunFam" id="1.10.10.10:FF:000357">
    <property type="entry name" value="Caffeic acid 3-O-methyltransferase"/>
    <property type="match status" value="1"/>
</dbReference>
<dbReference type="InterPro" id="IPR016461">
    <property type="entry name" value="COMT-like"/>
</dbReference>
<dbReference type="InterPro" id="IPR001757">
    <property type="entry name" value="P_typ_ATPase"/>
</dbReference>
<evidence type="ECO:0000256" key="3">
    <source>
        <dbReference type="ARBA" id="ARBA00022679"/>
    </source>
</evidence>
<evidence type="ECO:0000256" key="6">
    <source>
        <dbReference type="ARBA" id="ARBA00022741"/>
    </source>
</evidence>
<evidence type="ECO:0000256" key="12">
    <source>
        <dbReference type="SAM" id="Phobius"/>
    </source>
</evidence>
<keyword evidence="5 12" id="KW-0812">Transmembrane</keyword>
<dbReference type="InterPro" id="IPR036390">
    <property type="entry name" value="WH_DNA-bd_sf"/>
</dbReference>
<reference evidence="14 15" key="1">
    <citation type="submission" date="2020-01" db="EMBL/GenBank/DDBJ databases">
        <title>Genome sequence of Arachis hypogaea, cultivar Shitouqi.</title>
        <authorList>
            <person name="Zhuang W."/>
            <person name="Chen H."/>
            <person name="Varshney R."/>
            <person name="Wang D."/>
            <person name="Ming R."/>
        </authorList>
    </citation>
    <scope>NUCLEOTIDE SEQUENCE [LARGE SCALE GENOMIC DNA]</scope>
    <source>
        <tissue evidence="14">Young leaf</tissue>
    </source>
</reference>
<evidence type="ECO:0000256" key="4">
    <source>
        <dbReference type="ARBA" id="ARBA00022691"/>
    </source>
</evidence>
<dbReference type="PROSITE" id="PS00154">
    <property type="entry name" value="ATPASE_E1_E2"/>
    <property type="match status" value="1"/>
</dbReference>
<evidence type="ECO:0000256" key="11">
    <source>
        <dbReference type="ARBA" id="ARBA00023136"/>
    </source>
</evidence>
<keyword evidence="4" id="KW-0949">S-adenosyl-L-methionine</keyword>
<dbReference type="InterPro" id="IPR012967">
    <property type="entry name" value="COMT_dimerisation"/>
</dbReference>
<evidence type="ECO:0000256" key="7">
    <source>
        <dbReference type="ARBA" id="ARBA00022840"/>
    </source>
</evidence>
<proteinExistence type="predicted"/>
<dbReference type="Gene3D" id="1.10.10.10">
    <property type="entry name" value="Winged helix-like DNA-binding domain superfamily/Winged helix DNA-binding domain"/>
    <property type="match status" value="1"/>
</dbReference>
<gene>
    <name evidence="14" type="ORF">DS421_19g654950</name>
</gene>
<dbReference type="InterPro" id="IPR036388">
    <property type="entry name" value="WH-like_DNA-bd_sf"/>
</dbReference>
<evidence type="ECO:0000313" key="15">
    <source>
        <dbReference type="Proteomes" id="UP000464620"/>
    </source>
</evidence>
<dbReference type="EMBL" id="CP031001">
    <property type="protein sequence ID" value="QHN77696.1"/>
    <property type="molecule type" value="Genomic_DNA"/>
</dbReference>
<keyword evidence="10 12" id="KW-1133">Transmembrane helix</keyword>
<protein>
    <submittedName>
        <fullName evidence="14">ATPase</fullName>
    </submittedName>
</protein>
<evidence type="ECO:0000256" key="5">
    <source>
        <dbReference type="ARBA" id="ARBA00022692"/>
    </source>
</evidence>
<evidence type="ECO:0000259" key="13">
    <source>
        <dbReference type="Pfam" id="PF08100"/>
    </source>
</evidence>
<dbReference type="Proteomes" id="UP000464620">
    <property type="component" value="Chromosome B09"/>
</dbReference>
<evidence type="ECO:0000256" key="10">
    <source>
        <dbReference type="ARBA" id="ARBA00022989"/>
    </source>
</evidence>
<dbReference type="SUPFAM" id="SSF46785">
    <property type="entry name" value="Winged helix' DNA-binding domain"/>
    <property type="match status" value="1"/>
</dbReference>
<dbReference type="NCBIfam" id="TIGR01494">
    <property type="entry name" value="ATPase_P-type"/>
    <property type="match status" value="1"/>
</dbReference>
<dbReference type="InterPro" id="IPR023214">
    <property type="entry name" value="HAD_sf"/>
</dbReference>
<comment type="subcellular location">
    <subcellularLocation>
        <location evidence="1">Membrane</location>
        <topology evidence="1">Multi-pass membrane protein</topology>
    </subcellularLocation>
</comment>
<keyword evidence="2" id="KW-0489">Methyltransferase</keyword>
<dbReference type="SUPFAM" id="SSF81665">
    <property type="entry name" value="Calcium ATPase, transmembrane domain M"/>
    <property type="match status" value="1"/>
</dbReference>
<dbReference type="FunFam" id="3.40.50.1000:FF:000001">
    <property type="entry name" value="Phospholipid-transporting ATPase IC"/>
    <property type="match status" value="1"/>
</dbReference>
<organism evidence="14 15">
    <name type="scientific">Arachis hypogaea</name>
    <name type="common">Peanut</name>
    <dbReference type="NCBI Taxonomy" id="3818"/>
    <lineage>
        <taxon>Eukaryota</taxon>
        <taxon>Viridiplantae</taxon>
        <taxon>Streptophyta</taxon>
        <taxon>Embryophyta</taxon>
        <taxon>Tracheophyta</taxon>
        <taxon>Spermatophyta</taxon>
        <taxon>Magnoliopsida</taxon>
        <taxon>eudicotyledons</taxon>
        <taxon>Gunneridae</taxon>
        <taxon>Pentapetalae</taxon>
        <taxon>rosids</taxon>
        <taxon>fabids</taxon>
        <taxon>Fabales</taxon>
        <taxon>Fabaceae</taxon>
        <taxon>Papilionoideae</taxon>
        <taxon>50 kb inversion clade</taxon>
        <taxon>dalbergioids sensu lato</taxon>
        <taxon>Dalbergieae</taxon>
        <taxon>Pterocarpus clade</taxon>
        <taxon>Arachis</taxon>
    </lineage>
</organism>
<evidence type="ECO:0000256" key="9">
    <source>
        <dbReference type="ARBA" id="ARBA00022967"/>
    </source>
</evidence>
<dbReference type="InterPro" id="IPR023298">
    <property type="entry name" value="ATPase_P-typ_TM_dom_sf"/>
</dbReference>
<feature type="transmembrane region" description="Helical" evidence="12">
    <location>
        <begin position="94"/>
        <end position="116"/>
    </location>
</feature>
<keyword evidence="8" id="KW-0460">Magnesium</keyword>
<dbReference type="InterPro" id="IPR023299">
    <property type="entry name" value="ATPase_P-typ_cyto_dom_N"/>
</dbReference>
<dbReference type="InterPro" id="IPR018303">
    <property type="entry name" value="ATPase_P-typ_P_site"/>
</dbReference>
<keyword evidence="9" id="KW-1278">Translocase</keyword>
<evidence type="ECO:0000256" key="2">
    <source>
        <dbReference type="ARBA" id="ARBA00022603"/>
    </source>
</evidence>
<dbReference type="Gene3D" id="3.40.50.1000">
    <property type="entry name" value="HAD superfamily/HAD-like"/>
    <property type="match status" value="1"/>
</dbReference>
<dbReference type="AlphaFoldDB" id="A0A6B9V7I5"/>
<feature type="transmembrane region" description="Helical" evidence="12">
    <location>
        <begin position="59"/>
        <end position="82"/>
    </location>
</feature>
<keyword evidence="3" id="KW-0808">Transferase</keyword>
<feature type="domain" description="O-methyltransferase dimerisation" evidence="13">
    <location>
        <begin position="244"/>
        <end position="333"/>
    </location>
</feature>
<accession>A0A6B9V7I5</accession>
<keyword evidence="11 12" id="KW-0472">Membrane</keyword>
<dbReference type="Gene3D" id="3.40.1110.10">
    <property type="entry name" value="Calcium-transporting ATPase, cytoplasmic domain N"/>
    <property type="match status" value="1"/>
</dbReference>
<name>A0A6B9V7I5_ARAHY</name>
<dbReference type="GO" id="GO:0016887">
    <property type="term" value="F:ATP hydrolysis activity"/>
    <property type="evidence" value="ECO:0007669"/>
    <property type="project" value="InterPro"/>
</dbReference>
<keyword evidence="6" id="KW-0547">Nucleotide-binding</keyword>
<keyword evidence="7" id="KW-0067">ATP-binding</keyword>
<dbReference type="SUPFAM" id="SSF53335">
    <property type="entry name" value="S-adenosyl-L-methionine-dependent methyltransferases"/>
    <property type="match status" value="1"/>
</dbReference>
<sequence>MAPIAVGDVIPDGTLAFLDNDNKPQFESRKSLKEVLGVRSTHKIEHTNQVGHFQKVLTAIGNFCICSIAIGVMAEIIVMYPIQYQKYRDGINNLLVLLIGGIPIAMPTVLSVTMAIRSHRLSQQGALMKRMTAIEEMAGMNVLCSDKTGTLTLNKLSVDKNLIEVFTKGVNKDHVILLAARASRIENQDAVDAAIVGMLADSKEVRAGIRKLFQDKFLQQSANNQVKKEEKEEEDSLVLAMEMLGLNVVPLAVNSAVELCVFDTIAKSGEGAMLSTKQIASQIRSNNPEAPHMLDHLLRLLASHSLLRCSVSQQDHSHRLYSLSPRSKYFVTDADDGNSLGPTLALLLDNVFYQSWKEVKGAIMEGGIPFNRVYGMHAFEYPGKDQRFNEVFNKAMTND</sequence>
<dbReference type="InterPro" id="IPR029063">
    <property type="entry name" value="SAM-dependent_MTases_sf"/>
</dbReference>
<dbReference type="Pfam" id="PF08100">
    <property type="entry name" value="Dimerisation"/>
    <property type="match status" value="1"/>
</dbReference>
<dbReference type="GO" id="GO:0005524">
    <property type="term" value="F:ATP binding"/>
    <property type="evidence" value="ECO:0007669"/>
    <property type="project" value="UniProtKB-KW"/>
</dbReference>
<evidence type="ECO:0000256" key="8">
    <source>
        <dbReference type="ARBA" id="ARBA00022842"/>
    </source>
</evidence>
<dbReference type="Gene3D" id="1.20.1110.10">
    <property type="entry name" value="Calcium-transporting ATPase, transmembrane domain"/>
    <property type="match status" value="1"/>
</dbReference>
<dbReference type="PANTHER" id="PTHR42861">
    <property type="entry name" value="CALCIUM-TRANSPORTING ATPASE"/>
    <property type="match status" value="1"/>
</dbReference>